<evidence type="ECO:0000256" key="1">
    <source>
        <dbReference type="SAM" id="MobiDB-lite"/>
    </source>
</evidence>
<dbReference type="Pfam" id="PF13976">
    <property type="entry name" value="gag_pre-integrs"/>
    <property type="match status" value="1"/>
</dbReference>
<sequence length="773" mass="87064">MARQCLKPKRKMDATWFGEKVLLVEAQGNGKVLNEEELEFLADLGIAKGPVTQSVITYNAAYQAGDLDAYDSDCDEISTAKAVLMANLSSYGSDVLFEVPYSDNTNNYMLNQSVQEMSYSEQPHLVNYPENEITSDINIIPYSRYLLETQNAAVQDTNSSGQQDALILSVFEQLSNQKAQQIRPMMYDSNVIAKETNVISIADSEETLMLEEESRSKMILKQSDPMVLEKKVNNKPIDYAELNRLSEDFGKRFVPQRELSDEKALHLNIDQSASSPVKIKAPRELPKMEAVVQQHHVDKQCFGIQKKQFLIENDRLLDQIIYQDTVNIVVNSSMDPNTSVNVNSSVAMIEYVNYVEMCNKCLELEAELIKQHNMNNTSVNQTEPSFDQLFELKILKAELQAKDTTIKKLKAQIKYVNETSTSEIVKEEKVLVITALKNDLRKLKGKEITGNAATIAPRMYKLDPVILAPKVKNNREAYEYYLKHTMEQAAILREVAEQAKLQNPLDSASYSAYIVKPSTSASGSKPSSNTKNDRISQTPSSNEKNKHPVKGAQALCFVCNECLFDATHAMCLIDHVNSMNVRDKSASKKNKKRKEWKPTGKVFNFVGYKWKPTKRTFTLVGNACPLTRITATNKVPLRVPIPLEVVSPEHVVTRVYTRRPRVPKSVPNSKPKVAKPMTVNRMKPGISQGSDTLVSPSSSSLIDCRDMMASSPICLLSKATKTKSWLWHRRLSYLNFGALNHLARNNPIRGLPRLKFEKDHLCSEFAMGKGKKQ</sequence>
<accession>A0ABQ4X7B1</accession>
<reference evidence="3" key="2">
    <citation type="submission" date="2022-01" db="EMBL/GenBank/DDBJ databases">
        <authorList>
            <person name="Yamashiro T."/>
            <person name="Shiraishi A."/>
            <person name="Satake H."/>
            <person name="Nakayama K."/>
        </authorList>
    </citation>
    <scope>NUCLEOTIDE SEQUENCE</scope>
</reference>
<dbReference type="EMBL" id="BQNB010009264">
    <property type="protein sequence ID" value="GJS61071.1"/>
    <property type="molecule type" value="Genomic_DNA"/>
</dbReference>
<gene>
    <name evidence="3" type="ORF">Tco_0655855</name>
</gene>
<name>A0ABQ4X7B1_9ASTR</name>
<comment type="caution">
    <text evidence="3">The sequence shown here is derived from an EMBL/GenBank/DDBJ whole genome shotgun (WGS) entry which is preliminary data.</text>
</comment>
<evidence type="ECO:0000313" key="4">
    <source>
        <dbReference type="Proteomes" id="UP001151760"/>
    </source>
</evidence>
<dbReference type="InterPro" id="IPR025724">
    <property type="entry name" value="GAG-pre-integrase_dom"/>
</dbReference>
<evidence type="ECO:0000259" key="2">
    <source>
        <dbReference type="Pfam" id="PF13976"/>
    </source>
</evidence>
<dbReference type="Proteomes" id="UP001151760">
    <property type="component" value="Unassembled WGS sequence"/>
</dbReference>
<reference evidence="3" key="1">
    <citation type="journal article" date="2022" name="Int. J. Mol. Sci.">
        <title>Draft Genome of Tanacetum Coccineum: Genomic Comparison of Closely Related Tanacetum-Family Plants.</title>
        <authorList>
            <person name="Yamashiro T."/>
            <person name="Shiraishi A."/>
            <person name="Nakayama K."/>
            <person name="Satake H."/>
        </authorList>
    </citation>
    <scope>NUCLEOTIDE SEQUENCE</scope>
</reference>
<feature type="region of interest" description="Disordered" evidence="1">
    <location>
        <begin position="518"/>
        <end position="547"/>
    </location>
</feature>
<proteinExistence type="predicted"/>
<evidence type="ECO:0000313" key="3">
    <source>
        <dbReference type="EMBL" id="GJS61071.1"/>
    </source>
</evidence>
<feature type="compositionally biased region" description="Low complexity" evidence="1">
    <location>
        <begin position="518"/>
        <end position="530"/>
    </location>
</feature>
<protein>
    <submittedName>
        <fullName evidence="3">Retrovirus-related pol polyprotein from transposon TNT 1-94</fullName>
    </submittedName>
</protein>
<keyword evidence="4" id="KW-1185">Reference proteome</keyword>
<organism evidence="3 4">
    <name type="scientific">Tanacetum coccineum</name>
    <dbReference type="NCBI Taxonomy" id="301880"/>
    <lineage>
        <taxon>Eukaryota</taxon>
        <taxon>Viridiplantae</taxon>
        <taxon>Streptophyta</taxon>
        <taxon>Embryophyta</taxon>
        <taxon>Tracheophyta</taxon>
        <taxon>Spermatophyta</taxon>
        <taxon>Magnoliopsida</taxon>
        <taxon>eudicotyledons</taxon>
        <taxon>Gunneridae</taxon>
        <taxon>Pentapetalae</taxon>
        <taxon>asterids</taxon>
        <taxon>campanulids</taxon>
        <taxon>Asterales</taxon>
        <taxon>Asteraceae</taxon>
        <taxon>Asteroideae</taxon>
        <taxon>Anthemideae</taxon>
        <taxon>Anthemidinae</taxon>
        <taxon>Tanacetum</taxon>
    </lineage>
</organism>
<feature type="domain" description="GAG-pre-integrase" evidence="2">
    <location>
        <begin position="711"/>
        <end position="769"/>
    </location>
</feature>